<proteinExistence type="predicted"/>
<dbReference type="Proteomes" id="UP000198415">
    <property type="component" value="Unassembled WGS sequence"/>
</dbReference>
<evidence type="ECO:0000313" key="2">
    <source>
        <dbReference type="Proteomes" id="UP000198415"/>
    </source>
</evidence>
<protein>
    <submittedName>
        <fullName evidence="1">Uncharacterized protein</fullName>
    </submittedName>
</protein>
<name>A0A239JMQ0_9ACTN</name>
<keyword evidence="2" id="KW-1185">Reference proteome</keyword>
<evidence type="ECO:0000313" key="1">
    <source>
        <dbReference type="EMBL" id="SNT07306.1"/>
    </source>
</evidence>
<dbReference type="EMBL" id="FZNR01000036">
    <property type="protein sequence ID" value="SNT07306.1"/>
    <property type="molecule type" value="Genomic_DNA"/>
</dbReference>
<sequence length="207" mass="23636">MNLIADVFAEVGRRLADLGVRPGQGDSLTVPGERGDAIFIDPLPLPSGVPGQADFMVNITHHLVPWTAFVRDESPNEALTQKPDRWQAVFYDRLDSPFSSYLPEHWEVTLDTRIQVADGLTKGLREALAETWLPLLPRAELRALIRDPQRKGPSFLSNPQFIDLMCRIEDMDRADLRDLVRYFHTREADDPDLGRLARWIERYFLTA</sequence>
<organism evidence="1 2">
    <name type="scientific">Actinoplanes regularis</name>
    <dbReference type="NCBI Taxonomy" id="52697"/>
    <lineage>
        <taxon>Bacteria</taxon>
        <taxon>Bacillati</taxon>
        <taxon>Actinomycetota</taxon>
        <taxon>Actinomycetes</taxon>
        <taxon>Micromonosporales</taxon>
        <taxon>Micromonosporaceae</taxon>
        <taxon>Actinoplanes</taxon>
    </lineage>
</organism>
<reference evidence="1 2" key="1">
    <citation type="submission" date="2017-06" db="EMBL/GenBank/DDBJ databases">
        <authorList>
            <person name="Kim H.J."/>
            <person name="Triplett B.A."/>
        </authorList>
    </citation>
    <scope>NUCLEOTIDE SEQUENCE [LARGE SCALE GENOMIC DNA]</scope>
    <source>
        <strain evidence="1 2">DSM 43151</strain>
    </source>
</reference>
<dbReference type="AlphaFoldDB" id="A0A239JMQ0"/>
<gene>
    <name evidence="1" type="ORF">SAMN06264365_13660</name>
</gene>
<accession>A0A239JMQ0</accession>